<comment type="similarity">
    <text evidence="1 3">Belongs to the bacterial histone-like protein family.</text>
</comment>
<evidence type="ECO:0000256" key="1">
    <source>
        <dbReference type="ARBA" id="ARBA00010529"/>
    </source>
</evidence>
<evidence type="ECO:0000256" key="2">
    <source>
        <dbReference type="ARBA" id="ARBA00023125"/>
    </source>
</evidence>
<dbReference type="CDD" id="cd13831">
    <property type="entry name" value="HU"/>
    <property type="match status" value="1"/>
</dbReference>
<dbReference type="Pfam" id="PF00216">
    <property type="entry name" value="Bac_DNA_binding"/>
    <property type="match status" value="1"/>
</dbReference>
<sequence>MNKSELIRKVAERSEVSIKETSKIVEFLFQEISEGLKNEDVIIKDFGTFKKSIRKARKGRNPNTGEILNIPEKEVVSFKPSKNILRYKWL</sequence>
<dbReference type="SUPFAM" id="SSF47729">
    <property type="entry name" value="IHF-like DNA-binding proteins"/>
    <property type="match status" value="1"/>
</dbReference>
<dbReference type="GO" id="GO:0005829">
    <property type="term" value="C:cytosol"/>
    <property type="evidence" value="ECO:0007669"/>
    <property type="project" value="TreeGrafter"/>
</dbReference>
<organism evidence="4 5">
    <name type="scientific">Capnocytophaga canis</name>
    <dbReference type="NCBI Taxonomy" id="1848903"/>
    <lineage>
        <taxon>Bacteria</taxon>
        <taxon>Pseudomonadati</taxon>
        <taxon>Bacteroidota</taxon>
        <taxon>Flavobacteriia</taxon>
        <taxon>Flavobacteriales</taxon>
        <taxon>Flavobacteriaceae</taxon>
        <taxon>Capnocytophaga</taxon>
    </lineage>
</organism>
<dbReference type="Gene3D" id="4.10.520.10">
    <property type="entry name" value="IHF-like DNA-binding proteins"/>
    <property type="match status" value="1"/>
</dbReference>
<dbReference type="PANTHER" id="PTHR33175">
    <property type="entry name" value="DNA-BINDING PROTEIN HU"/>
    <property type="match status" value="1"/>
</dbReference>
<dbReference type="EMBL" id="CDOL01000217">
    <property type="protein sequence ID" value="CEN52800.1"/>
    <property type="molecule type" value="Genomic_DNA"/>
</dbReference>
<gene>
    <name evidence="4" type="primary">hup</name>
    <name evidence="4" type="ORF">CCAND93_30008</name>
</gene>
<dbReference type="OrthoDB" id="9799835at2"/>
<dbReference type="RefSeq" id="WP_042007461.1">
    <property type="nucleotide sequence ID" value="NZ_CDOL01000217.1"/>
</dbReference>
<dbReference type="GO" id="GO:0030527">
    <property type="term" value="F:structural constituent of chromatin"/>
    <property type="evidence" value="ECO:0007669"/>
    <property type="project" value="InterPro"/>
</dbReference>
<accession>A0A0B7ILS2</accession>
<proteinExistence type="inferred from homology"/>
<dbReference type="SMART" id="SM00411">
    <property type="entry name" value="BHL"/>
    <property type="match status" value="1"/>
</dbReference>
<dbReference type="PANTHER" id="PTHR33175:SF2">
    <property type="entry name" value="INTEGRATION HOST FACTOR SUBUNIT ALPHA"/>
    <property type="match status" value="1"/>
</dbReference>
<evidence type="ECO:0000256" key="3">
    <source>
        <dbReference type="RuleBase" id="RU003939"/>
    </source>
</evidence>
<protein>
    <submittedName>
        <fullName evidence="4">DNA-binding protein HU 2</fullName>
    </submittedName>
</protein>
<dbReference type="AlphaFoldDB" id="A0A0B7ILS2"/>
<evidence type="ECO:0000313" key="4">
    <source>
        <dbReference type="EMBL" id="CEN52800.1"/>
    </source>
</evidence>
<reference evidence="4 5" key="1">
    <citation type="submission" date="2015-01" db="EMBL/GenBank/DDBJ databases">
        <authorList>
            <person name="Xiang T."/>
            <person name="Song Y."/>
            <person name="Huang L."/>
            <person name="Wang B."/>
            <person name="Wu P."/>
        </authorList>
    </citation>
    <scope>NUCLEOTIDE SEQUENCE [LARGE SCALE GENOMIC DNA]</scope>
    <source>
        <strain evidence="4 5">CcD93</strain>
    </source>
</reference>
<dbReference type="PRINTS" id="PR01727">
    <property type="entry name" value="DNABINDINGHU"/>
</dbReference>
<keyword evidence="2 4" id="KW-0238">DNA-binding</keyword>
<dbReference type="InterPro" id="IPR010992">
    <property type="entry name" value="IHF-like_DNA-bd_dom_sf"/>
</dbReference>
<evidence type="ECO:0000313" key="5">
    <source>
        <dbReference type="Proteomes" id="UP000038200"/>
    </source>
</evidence>
<dbReference type="GO" id="GO:0003677">
    <property type="term" value="F:DNA binding"/>
    <property type="evidence" value="ECO:0007669"/>
    <property type="project" value="UniProtKB-KW"/>
</dbReference>
<dbReference type="Proteomes" id="UP000038200">
    <property type="component" value="Unassembled WGS sequence"/>
</dbReference>
<name>A0A0B7ILS2_9FLAO</name>
<dbReference type="InterPro" id="IPR000119">
    <property type="entry name" value="Hist_DNA-bd"/>
</dbReference>